<sequence length="121" mass="12837">MAPPRDGNNYYRRRNAQPPSGRPVPKNLGQRGPRDYSPPELEDDFRPPNPGNPVAGAKPGVVIGALLAVLGIVALVVHPFLPLDLPGWTTAALIGVIILGIVVLFMQMPSKRAGTDDGAQV</sequence>
<dbReference type="RefSeq" id="WP_168887754.1">
    <property type="nucleotide sequence ID" value="NZ_JABAHY010000008.1"/>
</dbReference>
<evidence type="ECO:0000256" key="1">
    <source>
        <dbReference type="SAM" id="MobiDB-lite"/>
    </source>
</evidence>
<keyword evidence="2" id="KW-1133">Transmembrane helix</keyword>
<keyword evidence="2" id="KW-0812">Transmembrane</keyword>
<comment type="caution">
    <text evidence="3">The sequence shown here is derived from an EMBL/GenBank/DDBJ whole genome shotgun (WGS) entry which is preliminary data.</text>
</comment>
<evidence type="ECO:0000313" key="3">
    <source>
        <dbReference type="EMBL" id="NLS10272.1"/>
    </source>
</evidence>
<organism evidence="3 4">
    <name type="scientific">Nesterenkonia sedimenti</name>
    <dbReference type="NCBI Taxonomy" id="1463632"/>
    <lineage>
        <taxon>Bacteria</taxon>
        <taxon>Bacillati</taxon>
        <taxon>Actinomycetota</taxon>
        <taxon>Actinomycetes</taxon>
        <taxon>Micrococcales</taxon>
        <taxon>Micrococcaceae</taxon>
        <taxon>Nesterenkonia</taxon>
    </lineage>
</organism>
<keyword evidence="4" id="KW-1185">Reference proteome</keyword>
<feature type="transmembrane region" description="Helical" evidence="2">
    <location>
        <begin position="61"/>
        <end position="81"/>
    </location>
</feature>
<evidence type="ECO:0000256" key="2">
    <source>
        <dbReference type="SAM" id="Phobius"/>
    </source>
</evidence>
<protein>
    <recommendedName>
        <fullName evidence="5">DUF308 domain-containing protein</fullName>
    </recommendedName>
</protein>
<feature type="transmembrane region" description="Helical" evidence="2">
    <location>
        <begin position="87"/>
        <end position="106"/>
    </location>
</feature>
<proteinExistence type="predicted"/>
<evidence type="ECO:0008006" key="5">
    <source>
        <dbReference type="Google" id="ProtNLM"/>
    </source>
</evidence>
<dbReference type="Proteomes" id="UP000523139">
    <property type="component" value="Unassembled WGS sequence"/>
</dbReference>
<keyword evidence="2" id="KW-0472">Membrane</keyword>
<reference evidence="3 4" key="1">
    <citation type="submission" date="2020-04" db="EMBL/GenBank/DDBJ databases">
        <title>Nesterenkonia sp. nov., isolated from marine sediment.</title>
        <authorList>
            <person name="Zhang G."/>
        </authorList>
    </citation>
    <scope>NUCLEOTIDE SEQUENCE [LARGE SCALE GENOMIC DNA]</scope>
    <source>
        <strain evidence="3 4">MY13</strain>
    </source>
</reference>
<accession>A0A7X8TK50</accession>
<feature type="region of interest" description="Disordered" evidence="1">
    <location>
        <begin position="1"/>
        <end position="54"/>
    </location>
</feature>
<name>A0A7X8TK50_9MICC</name>
<dbReference type="EMBL" id="JABAHY010000008">
    <property type="protein sequence ID" value="NLS10272.1"/>
    <property type="molecule type" value="Genomic_DNA"/>
</dbReference>
<evidence type="ECO:0000313" key="4">
    <source>
        <dbReference type="Proteomes" id="UP000523139"/>
    </source>
</evidence>
<dbReference type="AlphaFoldDB" id="A0A7X8TK50"/>
<gene>
    <name evidence="3" type="ORF">HGQ17_09760</name>
</gene>